<dbReference type="PANTHER" id="PTHR16305:SF28">
    <property type="entry name" value="GUANYLATE CYCLASE DOMAIN-CONTAINING PROTEIN"/>
    <property type="match status" value="1"/>
</dbReference>
<dbReference type="GO" id="GO:0004016">
    <property type="term" value="F:adenylate cyclase activity"/>
    <property type="evidence" value="ECO:0007669"/>
    <property type="project" value="TreeGrafter"/>
</dbReference>
<dbReference type="InterPro" id="IPR029787">
    <property type="entry name" value="Nucleotide_cyclase"/>
</dbReference>
<keyword evidence="4" id="KW-0238">DNA-binding</keyword>
<feature type="domain" description="Bacterial transcriptional activator" evidence="6">
    <location>
        <begin position="105"/>
        <end position="250"/>
    </location>
</feature>
<evidence type="ECO:0000256" key="2">
    <source>
        <dbReference type="ARBA" id="ARBA00022741"/>
    </source>
</evidence>
<feature type="domain" description="OmpR/PhoB-type" evidence="5">
    <location>
        <begin position="19"/>
        <end position="100"/>
    </location>
</feature>
<dbReference type="Gene3D" id="1.10.10.10">
    <property type="entry name" value="Winged helix-like DNA-binding domain superfamily/Winged helix DNA-binding domain"/>
    <property type="match status" value="1"/>
</dbReference>
<dbReference type="OrthoDB" id="51325at2"/>
<dbReference type="Pfam" id="PF13191">
    <property type="entry name" value="AAA_16"/>
    <property type="match status" value="1"/>
</dbReference>
<comment type="caution">
    <text evidence="7">The sequence shown here is derived from an EMBL/GenBank/DDBJ whole genome shotgun (WGS) entry which is preliminary data.</text>
</comment>
<dbReference type="GO" id="GO:0006355">
    <property type="term" value="P:regulation of DNA-templated transcription"/>
    <property type="evidence" value="ECO:0007669"/>
    <property type="project" value="InterPro"/>
</dbReference>
<dbReference type="InterPro" id="IPR027417">
    <property type="entry name" value="P-loop_NTPase"/>
</dbReference>
<dbReference type="EMBL" id="SNVV01000036">
    <property type="protein sequence ID" value="TDN44111.1"/>
    <property type="molecule type" value="Genomic_DNA"/>
</dbReference>
<evidence type="ECO:0000259" key="6">
    <source>
        <dbReference type="SMART" id="SM01043"/>
    </source>
</evidence>
<evidence type="ECO:0000256" key="1">
    <source>
        <dbReference type="ARBA" id="ARBA00005820"/>
    </source>
</evidence>
<dbReference type="SUPFAM" id="SSF55073">
    <property type="entry name" value="Nucleotide cyclase"/>
    <property type="match status" value="1"/>
</dbReference>
<dbReference type="InterPro" id="IPR041664">
    <property type="entry name" value="AAA_16"/>
</dbReference>
<dbReference type="PANTHER" id="PTHR16305">
    <property type="entry name" value="TESTICULAR SOLUBLE ADENYLYL CYCLASE"/>
    <property type="match status" value="1"/>
</dbReference>
<dbReference type="GO" id="GO:0003677">
    <property type="term" value="F:DNA binding"/>
    <property type="evidence" value="ECO:0007669"/>
    <property type="project" value="UniProtKB-KW"/>
</dbReference>
<dbReference type="AlphaFoldDB" id="A0A4R6DHF2"/>
<protein>
    <submittedName>
        <fullName evidence="7">Transcriptional activator</fullName>
    </submittedName>
</protein>
<evidence type="ECO:0000313" key="8">
    <source>
        <dbReference type="Proteomes" id="UP000295129"/>
    </source>
</evidence>
<dbReference type="InterPro" id="IPR016032">
    <property type="entry name" value="Sig_transdc_resp-reg_C-effctor"/>
</dbReference>
<evidence type="ECO:0000256" key="4">
    <source>
        <dbReference type="ARBA" id="ARBA00023125"/>
    </source>
</evidence>
<dbReference type="InterPro" id="IPR005158">
    <property type="entry name" value="BTAD"/>
</dbReference>
<dbReference type="Proteomes" id="UP000295129">
    <property type="component" value="Unassembled WGS sequence"/>
</dbReference>
<dbReference type="RefSeq" id="WP_133595121.1">
    <property type="nucleotide sequence ID" value="NZ_SNVV01000036.1"/>
</dbReference>
<evidence type="ECO:0000313" key="7">
    <source>
        <dbReference type="EMBL" id="TDN44111.1"/>
    </source>
</evidence>
<keyword evidence="2" id="KW-0547">Nucleotide-binding</keyword>
<keyword evidence="8" id="KW-1185">Reference proteome</keyword>
<dbReference type="GO" id="GO:0000160">
    <property type="term" value="P:phosphorelay signal transduction system"/>
    <property type="evidence" value="ECO:0007669"/>
    <property type="project" value="InterPro"/>
</dbReference>
<accession>A0A4R6DHF2</accession>
<dbReference type="SMART" id="SM00862">
    <property type="entry name" value="Trans_reg_C"/>
    <property type="match status" value="1"/>
</dbReference>
<comment type="similarity">
    <text evidence="1">Belongs to the AfsR/DnrI/RedD regulatory family.</text>
</comment>
<name>A0A4R6DHF2_9RHOO</name>
<sequence>MQLSLLGRLTLLRGGEDASKRIKYRKGYALLGYLAVHAGQWQPRERLARLLWPDLEAESARNNLRQVLYNLSTLFDAGAASPLQKDGRAIRLQPGEGLSLDLHWLDDAALDRLGSGGKADAAWREQLEAAAPHLLGEFLHGLQLDDSPELDDWLHTSRHHFHARAALLLQRLCDIRQREGRLDAAIALARQLQRAAPVDENHALLLMKLLAEGGEQAAALAVFDALRQRLAVELGGRPGPALQALKAQLARNIRPDSQPEQRWLSVLYCAPGSSSAEDWAEDEQLLAEMQLRVERRGGQVLSVCGRGMLALFGATGERSSERALLAAADIHKGAAAAGLAPRSGISAGKALLQPAAPRPRLLGPLPDLAMLAGWSAAPGEILVTTAVADEAGQGFRFEHAGAHRLPGFDAPQTFHRCGQALAPLLPEGSDAPFAGRDQELEILQGLWREAQAGQPRVALLRGPAGLGKTRLASELARRVWQQGGQVRRLACGLELQHRPLGPLIASLEAFAQLDDSTPAGQRRGLLAAALRRAHPALDAEAVEAIAALVEQGDGKDAPPPKEDAFHALSRLLVAFADGPTLLIVDDLHWSDRATLELLQLLLPELGRQPLLLVLTARPDTELPTAAPAQHTLDLAPLPPAAALALIARHDPAEHIPPAERQRIADACGGVPLFLERLALTWHEGGRHSQTVAELLQNELDRLGKAKPVLMAAAVLGQRFGRQQLGALLPDTATVPALDAALDSRLIAEEDADTFVFRHALIRDAAYGSLAPARRRQLHRQVAELLCRHDKPAAENVAGHFAAAECWREAEQWWSRAGEAAMAQEFAADAMRCFEEALACLARLGRGEQDGERAMELRMRLGYAAQQAQGFGSPLAHRLFSEVAIRLEAENSSDRRRGRLFAALSGRYMGGSSQGEVEGLDIARRLEKLAQTDAERLMAAFALGNSLFWRGQLEEARSWQERGIELAGRLGARDRVRYCVDDPAVTCRAFLGWNQWFLGDDAAACATAAEAVALARQGRRAHALCFALTFAVALHWCRQDRAEVLRLAAEAHALAARHGFNLWEGVNSLFLLWADAAGDTPAASALLFAAAERMRLAYQAGITTSRWIVAHALLAQAASEEATQLLDLAIREADVNEDQYCLADLLWLKADCTRGEAEATALREQALALARSQGAAGLLRRFAACRQPA</sequence>
<dbReference type="Gene3D" id="1.25.40.10">
    <property type="entry name" value="Tetratricopeptide repeat domain"/>
    <property type="match status" value="1"/>
</dbReference>
<dbReference type="GO" id="GO:0005524">
    <property type="term" value="F:ATP binding"/>
    <property type="evidence" value="ECO:0007669"/>
    <property type="project" value="UniProtKB-KW"/>
</dbReference>
<dbReference type="SUPFAM" id="SSF46894">
    <property type="entry name" value="C-terminal effector domain of the bipartite response regulators"/>
    <property type="match status" value="1"/>
</dbReference>
<dbReference type="InterPro" id="IPR011990">
    <property type="entry name" value="TPR-like_helical_dom_sf"/>
</dbReference>
<dbReference type="Gene3D" id="3.30.70.1230">
    <property type="entry name" value="Nucleotide cyclase"/>
    <property type="match status" value="1"/>
</dbReference>
<dbReference type="SMART" id="SM01043">
    <property type="entry name" value="BTAD"/>
    <property type="match status" value="1"/>
</dbReference>
<dbReference type="InterPro" id="IPR036388">
    <property type="entry name" value="WH-like_DNA-bd_sf"/>
</dbReference>
<dbReference type="Pfam" id="PF03704">
    <property type="entry name" value="BTAD"/>
    <property type="match status" value="1"/>
</dbReference>
<dbReference type="InterPro" id="IPR001867">
    <property type="entry name" value="OmpR/PhoB-type_DNA-bd"/>
</dbReference>
<organism evidence="7 8">
    <name type="scientific">Azoarcus indigens</name>
    <dbReference type="NCBI Taxonomy" id="29545"/>
    <lineage>
        <taxon>Bacteria</taxon>
        <taxon>Pseudomonadati</taxon>
        <taxon>Pseudomonadota</taxon>
        <taxon>Betaproteobacteria</taxon>
        <taxon>Rhodocyclales</taxon>
        <taxon>Zoogloeaceae</taxon>
        <taxon>Azoarcus</taxon>
    </lineage>
</organism>
<keyword evidence="3" id="KW-0067">ATP-binding</keyword>
<dbReference type="SUPFAM" id="SSF52540">
    <property type="entry name" value="P-loop containing nucleoside triphosphate hydrolases"/>
    <property type="match status" value="1"/>
</dbReference>
<evidence type="ECO:0000256" key="3">
    <source>
        <dbReference type="ARBA" id="ARBA00022840"/>
    </source>
</evidence>
<reference evidence="7 8" key="1">
    <citation type="submission" date="2019-03" db="EMBL/GenBank/DDBJ databases">
        <title>Genomic Encyclopedia of Type Strains, Phase IV (KMG-IV): sequencing the most valuable type-strain genomes for metagenomic binning, comparative biology and taxonomic classification.</title>
        <authorList>
            <person name="Goeker M."/>
        </authorList>
    </citation>
    <scope>NUCLEOTIDE SEQUENCE [LARGE SCALE GENOMIC DNA]</scope>
    <source>
        <strain evidence="7 8">DSM 12121</strain>
    </source>
</reference>
<proteinExistence type="inferred from homology"/>
<dbReference type="GO" id="GO:0005737">
    <property type="term" value="C:cytoplasm"/>
    <property type="evidence" value="ECO:0007669"/>
    <property type="project" value="TreeGrafter"/>
</dbReference>
<dbReference type="Gene3D" id="3.40.50.300">
    <property type="entry name" value="P-loop containing nucleotide triphosphate hydrolases"/>
    <property type="match status" value="1"/>
</dbReference>
<dbReference type="SUPFAM" id="SSF48452">
    <property type="entry name" value="TPR-like"/>
    <property type="match status" value="1"/>
</dbReference>
<evidence type="ECO:0000259" key="5">
    <source>
        <dbReference type="SMART" id="SM00862"/>
    </source>
</evidence>
<gene>
    <name evidence="7" type="ORF">C7389_13628</name>
</gene>